<dbReference type="InterPro" id="IPR033911">
    <property type="entry name" value="MetRS_core"/>
</dbReference>
<evidence type="ECO:0000256" key="1">
    <source>
        <dbReference type="ARBA" id="ARBA00003314"/>
    </source>
</evidence>
<keyword evidence="7 10" id="KW-0648">Protein biosynthesis</keyword>
<reference evidence="12 13" key="1">
    <citation type="journal article" date="2016" name="Nat. Commun.">
        <title>Thousands of microbial genomes shed light on interconnected biogeochemical processes in an aquifer system.</title>
        <authorList>
            <person name="Anantharaman K."/>
            <person name="Brown C.T."/>
            <person name="Hug L.A."/>
            <person name="Sharon I."/>
            <person name="Castelle C.J."/>
            <person name="Probst A.J."/>
            <person name="Thomas B.C."/>
            <person name="Singh A."/>
            <person name="Wilkins M.J."/>
            <person name="Karaoz U."/>
            <person name="Brodie E.L."/>
            <person name="Williams K.H."/>
            <person name="Hubbard S.S."/>
            <person name="Banfield J.F."/>
        </authorList>
    </citation>
    <scope>NUCLEOTIDE SEQUENCE [LARGE SCALE GENOMIC DNA]</scope>
</reference>
<dbReference type="Pfam" id="PF09334">
    <property type="entry name" value="tRNA-synt_1g"/>
    <property type="match status" value="2"/>
</dbReference>
<evidence type="ECO:0000256" key="7">
    <source>
        <dbReference type="ARBA" id="ARBA00022917"/>
    </source>
</evidence>
<evidence type="ECO:0000256" key="2">
    <source>
        <dbReference type="ARBA" id="ARBA00012838"/>
    </source>
</evidence>
<dbReference type="GO" id="GO:0006431">
    <property type="term" value="P:methionyl-tRNA aminoacylation"/>
    <property type="evidence" value="ECO:0007669"/>
    <property type="project" value="InterPro"/>
</dbReference>
<dbReference type="PANTHER" id="PTHR43326:SF1">
    <property type="entry name" value="METHIONINE--TRNA LIGASE, MITOCHONDRIAL"/>
    <property type="match status" value="1"/>
</dbReference>
<feature type="domain" description="Methionyl/Leucyl tRNA synthetase" evidence="11">
    <location>
        <begin position="152"/>
        <end position="362"/>
    </location>
</feature>
<evidence type="ECO:0000256" key="8">
    <source>
        <dbReference type="ARBA" id="ARBA00023146"/>
    </source>
</evidence>
<dbReference type="PRINTS" id="PR01041">
    <property type="entry name" value="TRNASYNTHMET"/>
</dbReference>
<comment type="caution">
    <text evidence="12">The sequence shown here is derived from an EMBL/GenBank/DDBJ whole genome shotgun (WGS) entry which is preliminary data.</text>
</comment>
<dbReference type="InterPro" id="IPR015413">
    <property type="entry name" value="Methionyl/Leucyl_tRNA_Synth"/>
</dbReference>
<dbReference type="Gene3D" id="2.170.220.10">
    <property type="match status" value="1"/>
</dbReference>
<dbReference type="GO" id="GO:0004825">
    <property type="term" value="F:methionine-tRNA ligase activity"/>
    <property type="evidence" value="ECO:0007669"/>
    <property type="project" value="UniProtKB-EC"/>
</dbReference>
<dbReference type="InterPro" id="IPR023457">
    <property type="entry name" value="Met-tRNA_synth_2"/>
</dbReference>
<dbReference type="SUPFAM" id="SSF52374">
    <property type="entry name" value="Nucleotidylyl transferase"/>
    <property type="match status" value="1"/>
</dbReference>
<organism evidence="12 13">
    <name type="scientific">Candidatus Woesebacteria bacterium RIFOXYA1_FULL_43_9</name>
    <dbReference type="NCBI Taxonomy" id="1802534"/>
    <lineage>
        <taxon>Bacteria</taxon>
        <taxon>Candidatus Woeseibacteriota</taxon>
    </lineage>
</organism>
<dbReference type="NCBIfam" id="TIGR00398">
    <property type="entry name" value="metG"/>
    <property type="match status" value="1"/>
</dbReference>
<proteinExistence type="inferred from homology"/>
<feature type="domain" description="Methionyl/Leucyl tRNA synthetase" evidence="11">
    <location>
        <begin position="7"/>
        <end position="148"/>
    </location>
</feature>
<evidence type="ECO:0000256" key="6">
    <source>
        <dbReference type="ARBA" id="ARBA00022840"/>
    </source>
</evidence>
<dbReference type="Proteomes" id="UP000179241">
    <property type="component" value="Unassembled WGS sequence"/>
</dbReference>
<name>A0A1F8CPH9_9BACT</name>
<dbReference type="SUPFAM" id="SSF47323">
    <property type="entry name" value="Anticodon-binding domain of a subclass of class I aminoacyl-tRNA synthetases"/>
    <property type="match status" value="1"/>
</dbReference>
<sequence>MGGVDNYYITTTLPYVNADPHIGFALELVQTDCLARYHTLTEDKVIFNTGTDEHGLKIYQKALEQKKDPQAYCYEYAKKFEILKEALNLSYTHFIRTTDPHHVKAAQAFWGLCAKNGDIYKKNYQQKYCVGCELEKSDSELVDGECPLHPGKKLEVINEENYFFKFSRYQKPLLDLYQKNPNFVIPRERFGEIVTFVEGGLKDFSVSRQKTKMPWGVSVPNDPDHVMYVWFDALINYISTLGWPEDENNFKTFWPGVQVAGKDNLRQQTAMWQAMLMSAGLPTSKQIFIHSFITSDGQKMSKSLGNVVDPLALVDKYGTEAVRYFLLAKMNPYEDSDFTVKRFEEAYNADLANGLGNLVSRVAKMATGLEFKPGRLDKEKIYQEEWGKALSDFRFDLALQQIWLDIVAVDKHINQNTPWLVKDQDKLYRILEEEIEEIRKIAIRLAPFLPETAGKIEGIFTAEKIVATTPLFPRI</sequence>
<protein>
    <recommendedName>
        <fullName evidence="3">Methionine--tRNA ligase</fullName>
        <ecNumber evidence="2">6.1.1.10</ecNumber>
    </recommendedName>
    <alternativeName>
        <fullName evidence="9">Methionyl-tRNA synthetase</fullName>
    </alternativeName>
</protein>
<comment type="similarity">
    <text evidence="10">Belongs to the class-I aminoacyl-tRNA synthetase family.</text>
</comment>
<keyword evidence="4 10" id="KW-0436">Ligase</keyword>
<comment type="function">
    <text evidence="1">Is required not only for elongation of protein synthesis but also for the initiation of all mRNA translation through initiator tRNA(fMet) aminoacylation.</text>
</comment>
<dbReference type="InterPro" id="IPR014758">
    <property type="entry name" value="Met-tRNA_synth"/>
</dbReference>
<accession>A0A1F8CPH9</accession>
<gene>
    <name evidence="12" type="ORF">A2188_00890</name>
</gene>
<evidence type="ECO:0000256" key="3">
    <source>
        <dbReference type="ARBA" id="ARBA00018753"/>
    </source>
</evidence>
<dbReference type="EC" id="6.1.1.10" evidence="2"/>
<keyword evidence="5 10" id="KW-0547">Nucleotide-binding</keyword>
<evidence type="ECO:0000259" key="11">
    <source>
        <dbReference type="Pfam" id="PF09334"/>
    </source>
</evidence>
<keyword evidence="8 10" id="KW-0030">Aminoacyl-tRNA synthetase</keyword>
<dbReference type="Gene3D" id="1.10.730.10">
    <property type="entry name" value="Isoleucyl-tRNA Synthetase, Domain 1"/>
    <property type="match status" value="1"/>
</dbReference>
<dbReference type="FunFam" id="2.170.220.10:FF:000003">
    <property type="entry name" value="Methionine--tRNA ligase"/>
    <property type="match status" value="1"/>
</dbReference>
<evidence type="ECO:0000256" key="5">
    <source>
        <dbReference type="ARBA" id="ARBA00022741"/>
    </source>
</evidence>
<keyword evidence="6 10" id="KW-0067">ATP-binding</keyword>
<dbReference type="InterPro" id="IPR009080">
    <property type="entry name" value="tRNAsynth_Ia_anticodon-bd"/>
</dbReference>
<dbReference type="InterPro" id="IPR014729">
    <property type="entry name" value="Rossmann-like_a/b/a_fold"/>
</dbReference>
<dbReference type="Gene3D" id="3.40.50.620">
    <property type="entry name" value="HUPs"/>
    <property type="match status" value="1"/>
</dbReference>
<dbReference type="AlphaFoldDB" id="A0A1F8CPH9"/>
<evidence type="ECO:0000313" key="13">
    <source>
        <dbReference type="Proteomes" id="UP000179241"/>
    </source>
</evidence>
<evidence type="ECO:0000256" key="4">
    <source>
        <dbReference type="ARBA" id="ARBA00022598"/>
    </source>
</evidence>
<evidence type="ECO:0000256" key="9">
    <source>
        <dbReference type="ARBA" id="ARBA00030904"/>
    </source>
</evidence>
<dbReference type="CDD" id="cd00814">
    <property type="entry name" value="MetRS_core"/>
    <property type="match status" value="1"/>
</dbReference>
<dbReference type="PANTHER" id="PTHR43326">
    <property type="entry name" value="METHIONYL-TRNA SYNTHETASE"/>
    <property type="match status" value="1"/>
</dbReference>
<dbReference type="EMBL" id="MGHU01000005">
    <property type="protein sequence ID" value="OGM78181.1"/>
    <property type="molecule type" value="Genomic_DNA"/>
</dbReference>
<evidence type="ECO:0000313" key="12">
    <source>
        <dbReference type="EMBL" id="OGM78181.1"/>
    </source>
</evidence>
<dbReference type="GO" id="GO:0005524">
    <property type="term" value="F:ATP binding"/>
    <property type="evidence" value="ECO:0007669"/>
    <property type="project" value="UniProtKB-KW"/>
</dbReference>
<evidence type="ECO:0000256" key="10">
    <source>
        <dbReference type="RuleBase" id="RU363039"/>
    </source>
</evidence>